<name>A0A7T8QS39_CALRO</name>
<evidence type="ECO:0000313" key="1">
    <source>
        <dbReference type="EMBL" id="QQP53152.1"/>
    </source>
</evidence>
<feature type="non-terminal residue" evidence="1">
    <location>
        <position position="74"/>
    </location>
</feature>
<dbReference type="AlphaFoldDB" id="A0A7T8QS39"/>
<gene>
    <name evidence="1" type="ORF">FKW44_005519</name>
</gene>
<organism evidence="1 2">
    <name type="scientific">Caligus rogercresseyi</name>
    <name type="common">Sea louse</name>
    <dbReference type="NCBI Taxonomy" id="217165"/>
    <lineage>
        <taxon>Eukaryota</taxon>
        <taxon>Metazoa</taxon>
        <taxon>Ecdysozoa</taxon>
        <taxon>Arthropoda</taxon>
        <taxon>Crustacea</taxon>
        <taxon>Multicrustacea</taxon>
        <taxon>Hexanauplia</taxon>
        <taxon>Copepoda</taxon>
        <taxon>Siphonostomatoida</taxon>
        <taxon>Caligidae</taxon>
        <taxon>Caligus</taxon>
    </lineage>
</organism>
<sequence length="74" mass="8782">MIIKLDATVNMYHHFCDFFNLYASLHVNGSEYMYSDDVRVLVWENQPYISSLAPVWKAFTRYPLWNLNSFGGQR</sequence>
<dbReference type="OrthoDB" id="529273at2759"/>
<proteinExistence type="predicted"/>
<accession>A0A7T8QS39</accession>
<reference evidence="2" key="1">
    <citation type="submission" date="2021-01" db="EMBL/GenBank/DDBJ databases">
        <title>Caligus Genome Assembly.</title>
        <authorList>
            <person name="Gallardo-Escarate C."/>
        </authorList>
    </citation>
    <scope>NUCLEOTIDE SEQUENCE [LARGE SCALE GENOMIC DNA]</scope>
</reference>
<dbReference type="EMBL" id="CP045892">
    <property type="protein sequence ID" value="QQP53152.1"/>
    <property type="molecule type" value="Genomic_DNA"/>
</dbReference>
<protein>
    <submittedName>
        <fullName evidence="1">Uncharacterized protein</fullName>
    </submittedName>
</protein>
<dbReference type="Proteomes" id="UP000595437">
    <property type="component" value="Chromosome 3"/>
</dbReference>
<keyword evidence="2" id="KW-1185">Reference proteome</keyword>
<evidence type="ECO:0000313" key="2">
    <source>
        <dbReference type="Proteomes" id="UP000595437"/>
    </source>
</evidence>